<sequence length="151" mass="17540">MIIGTDITYISVKKDPDPSKSTEKFGEKYPSSAKHIRLLRVIYAFLFRWSRTDRQQLEMFSLKIHFRPKRITAIWLKTTEERCADFRHRCHYLFEFGSSPGMFIAISKNKIPGFFPVFPVVGPNFRTTAATAMAKQLRDCLAKKVLKGFVE</sequence>
<organism evidence="1 2">
    <name type="scientific">Romanomermis culicivorax</name>
    <name type="common">Nematode worm</name>
    <dbReference type="NCBI Taxonomy" id="13658"/>
    <lineage>
        <taxon>Eukaryota</taxon>
        <taxon>Metazoa</taxon>
        <taxon>Ecdysozoa</taxon>
        <taxon>Nematoda</taxon>
        <taxon>Enoplea</taxon>
        <taxon>Dorylaimia</taxon>
        <taxon>Mermithida</taxon>
        <taxon>Mermithoidea</taxon>
        <taxon>Mermithidae</taxon>
        <taxon>Romanomermis</taxon>
    </lineage>
</organism>
<protein>
    <submittedName>
        <fullName evidence="2">Uncharacterized protein</fullName>
    </submittedName>
</protein>
<name>A0A915IBK6_ROMCU</name>
<evidence type="ECO:0000313" key="2">
    <source>
        <dbReference type="WBParaSite" id="nRc.2.0.1.t11559-RA"/>
    </source>
</evidence>
<proteinExistence type="predicted"/>
<dbReference type="WBParaSite" id="nRc.2.0.1.t11559-RA">
    <property type="protein sequence ID" value="nRc.2.0.1.t11559-RA"/>
    <property type="gene ID" value="nRc.2.0.1.g11559"/>
</dbReference>
<evidence type="ECO:0000313" key="1">
    <source>
        <dbReference type="Proteomes" id="UP000887565"/>
    </source>
</evidence>
<accession>A0A915IBK6</accession>
<keyword evidence="1" id="KW-1185">Reference proteome</keyword>
<reference evidence="2" key="1">
    <citation type="submission" date="2022-11" db="UniProtKB">
        <authorList>
            <consortium name="WormBaseParasite"/>
        </authorList>
    </citation>
    <scope>IDENTIFICATION</scope>
</reference>
<dbReference type="AlphaFoldDB" id="A0A915IBK6"/>
<dbReference type="Proteomes" id="UP000887565">
    <property type="component" value="Unplaced"/>
</dbReference>